<dbReference type="GeneID" id="110193756"/>
<dbReference type="InterPro" id="IPR036375">
    <property type="entry name" value="Hemopexin-like_dom_sf"/>
</dbReference>
<evidence type="ECO:0000256" key="2">
    <source>
        <dbReference type="ARBA" id="ARBA00004498"/>
    </source>
</evidence>
<evidence type="ECO:0000256" key="13">
    <source>
        <dbReference type="ARBA" id="ARBA00022833"/>
    </source>
</evidence>
<feature type="binding site" description="in inhibited form" evidence="25">
    <location>
        <position position="103"/>
    </location>
    <ligand>
        <name>Zn(2+)</name>
        <dbReference type="ChEBI" id="CHEBI:29105"/>
        <label>2</label>
        <note>catalytic</note>
    </ligand>
</feature>
<dbReference type="CDD" id="cd00094">
    <property type="entry name" value="HX"/>
    <property type="match status" value="1"/>
</dbReference>
<dbReference type="InterPro" id="IPR000562">
    <property type="entry name" value="FN_type2_dom"/>
</dbReference>
<evidence type="ECO:0000256" key="17">
    <source>
        <dbReference type="ARBA" id="ARBA00023145"/>
    </source>
</evidence>
<dbReference type="SUPFAM" id="SSF50923">
    <property type="entry name" value="Hemopexin-like domain"/>
    <property type="match status" value="1"/>
</dbReference>
<dbReference type="GO" id="GO:0051549">
    <property type="term" value="P:positive regulation of keratinocyte migration"/>
    <property type="evidence" value="ECO:0007669"/>
    <property type="project" value="Ensembl"/>
</dbReference>
<dbReference type="EC" id="3.4.24.35" evidence="4"/>
<dbReference type="InterPro" id="IPR021190">
    <property type="entry name" value="Pept_M10A"/>
</dbReference>
<keyword evidence="10 30" id="KW-0732">Signal</keyword>
<evidence type="ECO:0000256" key="16">
    <source>
        <dbReference type="ARBA" id="ARBA00023105"/>
    </source>
</evidence>
<evidence type="ECO:0000256" key="26">
    <source>
        <dbReference type="PIRSR" id="PIRSR621190-5"/>
    </source>
</evidence>
<feature type="domain" description="Fibronectin type-II" evidence="31">
    <location>
        <begin position="287"/>
        <end position="335"/>
    </location>
</feature>
<dbReference type="GO" id="GO:0030198">
    <property type="term" value="P:extracellular matrix organization"/>
    <property type="evidence" value="ECO:0007669"/>
    <property type="project" value="Ensembl"/>
</dbReference>
<dbReference type="AlphaFoldDB" id="A0A6P5IJV8"/>
<dbReference type="InterPro" id="IPR033739">
    <property type="entry name" value="M10A_MMP"/>
</dbReference>
<dbReference type="Gene3D" id="2.10.10.10">
    <property type="entry name" value="Fibronectin, type II, collagen-binding"/>
    <property type="match status" value="3"/>
</dbReference>
<feature type="region of interest" description="Disordered" evidence="29">
    <location>
        <begin position="446"/>
        <end position="514"/>
    </location>
</feature>
<dbReference type="FunCoup" id="A0A6P5IJV8">
    <property type="interactions" value="495"/>
</dbReference>
<evidence type="ECO:0000256" key="28">
    <source>
        <dbReference type="PROSITE-ProRule" id="PRU01011"/>
    </source>
</evidence>
<dbReference type="InterPro" id="IPR021158">
    <property type="entry name" value="Pept_M10A_Zn_BS"/>
</dbReference>
<dbReference type="GO" id="GO:1904645">
    <property type="term" value="P:response to amyloid-beta"/>
    <property type="evidence" value="ECO:0007669"/>
    <property type="project" value="Ensembl"/>
</dbReference>
<dbReference type="Proteomes" id="UP000515140">
    <property type="component" value="Unplaced"/>
</dbReference>
<dbReference type="Gene3D" id="3.40.390.10">
    <property type="entry name" value="Collagenase (Catalytic Domain)"/>
    <property type="match status" value="1"/>
</dbReference>
<dbReference type="FunFam" id="2.110.10.10:FF:000011">
    <property type="entry name" value="Matrix metalloproteinase-9"/>
    <property type="match status" value="1"/>
</dbReference>
<feature type="signal peptide" evidence="30">
    <location>
        <begin position="1"/>
        <end position="20"/>
    </location>
</feature>
<dbReference type="Pfam" id="PF01471">
    <property type="entry name" value="PG_binding_1"/>
    <property type="match status" value="1"/>
</dbReference>
<dbReference type="GO" id="GO:0071492">
    <property type="term" value="P:cellular response to UV-A"/>
    <property type="evidence" value="ECO:0007669"/>
    <property type="project" value="Ensembl"/>
</dbReference>
<feature type="binding site" evidence="25">
    <location>
        <position position="191"/>
    </location>
    <ligand>
        <name>Ca(2+)</name>
        <dbReference type="ChEBI" id="CHEBI:29108"/>
        <label>3</label>
    </ligand>
</feature>
<evidence type="ECO:0000256" key="8">
    <source>
        <dbReference type="ARBA" id="ARBA00022670"/>
    </source>
</evidence>
<comment type="subunit">
    <text evidence="24">Exists as monomer or homodimer; disulfide-linked. Also exists as heterodimer with LCN2. Macrophages and transformed cell lines produce only the monomeric form. Interacts with ECM1.</text>
</comment>
<dbReference type="PROSITE" id="PS00023">
    <property type="entry name" value="FN2_1"/>
    <property type="match status" value="1"/>
</dbReference>
<dbReference type="PIRSF" id="PIRSF001191">
    <property type="entry name" value="Peptidase_M10A_matrix"/>
    <property type="match status" value="1"/>
</dbReference>
<dbReference type="GO" id="GO:2001243">
    <property type="term" value="P:negative regulation of intrinsic apoptotic signaling pathway"/>
    <property type="evidence" value="ECO:0007669"/>
    <property type="project" value="Ensembl"/>
</dbReference>
<dbReference type="GO" id="GO:0008270">
    <property type="term" value="F:zinc ion binding"/>
    <property type="evidence" value="ECO:0007669"/>
    <property type="project" value="InterPro"/>
</dbReference>
<feature type="repeat" description="Hemopexin" evidence="28">
    <location>
        <begin position="570"/>
        <end position="614"/>
    </location>
</feature>
<dbReference type="GO" id="GO:0016477">
    <property type="term" value="P:cell migration"/>
    <property type="evidence" value="ECO:0007669"/>
    <property type="project" value="Ensembl"/>
</dbReference>
<dbReference type="Pfam" id="PF00413">
    <property type="entry name" value="Peptidase_M10"/>
    <property type="match status" value="2"/>
</dbReference>
<keyword evidence="16" id="KW-0177">Collagen degradation</keyword>
<evidence type="ECO:0000256" key="6">
    <source>
        <dbReference type="ARBA" id="ARBA00022525"/>
    </source>
</evidence>
<keyword evidence="15 33" id="KW-0482">Metalloprotease</keyword>
<feature type="disulfide bond" evidence="27">
    <location>
        <begin position="234"/>
        <end position="260"/>
    </location>
</feature>
<feature type="binding site" evidence="25">
    <location>
        <position position="209"/>
    </location>
    <ligand>
        <name>Ca(2+)</name>
        <dbReference type="ChEBI" id="CHEBI:29108"/>
        <label>3</label>
    </ligand>
</feature>
<feature type="compositionally biased region" description="Pro residues" evidence="29">
    <location>
        <begin position="475"/>
        <end position="504"/>
    </location>
</feature>
<feature type="binding site" evidence="25">
    <location>
        <position position="210"/>
    </location>
    <ligand>
        <name>Ca(2+)</name>
        <dbReference type="ChEBI" id="CHEBI:29108"/>
        <label>1</label>
    </ligand>
</feature>
<dbReference type="PROSITE" id="PS00546">
    <property type="entry name" value="CYSTEINE_SWITCH"/>
    <property type="match status" value="1"/>
</dbReference>
<dbReference type="InterPro" id="IPR018487">
    <property type="entry name" value="Hemopexin-like_repeat"/>
</dbReference>
<sequence length="713" mass="79361">MPLLWPFLELILFVLGCCSAAPRGRSSNGPVLIRFPGEKMNNLTNQQFAEEYLNRYGYIPAGLLHRDGSSMKHALRKLQRQLALPVTGELDSATIAAMRAPRCGVPDVGQFLTFEGELKWKHQNITYRVQNYSPDLPPEVTDDAFARAFALWSSVTPLTFTRLSSGDADILIQFGTKEHGDGYPFDGKDGLLAHAFPPGPGIQGDAHFDDDEFWTLGKGAVIQTRFGNANGAPCHFPFIFEGRSYFSCTAEGRSDGLPWCSTTANYDIDNLYGFCPSELLYTLNGNANGDPCVFPFTFEGRSYTACTTDGRSDGYRWCATTANYDQDKLYGFCPNRDTAVTGGNSQGEPCVFPFTFLNREYSTCTNEGRTDGHLWCATTDNFDRDRKWGFCQDRGYSLFLVAAHEFGHALGLDHSSVREALMFPMYSFTEGPPLHPDDVKGIQYLYGSRTEPDPKPPTSAPLEPDSTTQSNACPTLPPIVKPTGPPTSRPSEPPTAGPTGPPTASPSVLPTGPLDPADDVCGVQIFDAITEIQGQLHVFKNGRYWRIQQGSKGPRAQGPFFIANTWSALPRILDTAFEDPLTKKLFFFSGQQVWVYTGQSVLGPRRLEKLGLDPKVHRITGAIQRNGGKVLLFSQNQFWRLDVKKQKVDRSEPYPVESMFPGVPENPHDVFLYQGKVYFCQEHFFWRLSLHDQVNKVDQVGYVTYDLLHCPEE</sequence>
<dbReference type="PRINTS" id="PR00013">
    <property type="entry name" value="FNTYPEII"/>
</dbReference>
<keyword evidence="6" id="KW-0964">Secreted</keyword>
<comment type="catalytic activity">
    <reaction evidence="1">
        <text>Cleavage of gelatin types I and V and collagen types IV and V.</text>
        <dbReference type="EC" id="3.4.24.35"/>
    </reaction>
</comment>
<dbReference type="InterPro" id="IPR024079">
    <property type="entry name" value="MetalloPept_cat_dom_sf"/>
</dbReference>
<evidence type="ECO:0000256" key="22">
    <source>
        <dbReference type="ARBA" id="ARBA00033338"/>
    </source>
</evidence>
<keyword evidence="7" id="KW-0272">Extracellular matrix</keyword>
<gene>
    <name evidence="33" type="primary">MMP9</name>
</gene>
<dbReference type="InterPro" id="IPR002477">
    <property type="entry name" value="Peptidoglycan-bd-like"/>
</dbReference>
<accession>A0A6P5IJV8</accession>
<feature type="binding site" evidence="25">
    <location>
        <position position="194"/>
    </location>
    <ligand>
        <name>Zn(2+)</name>
        <dbReference type="ChEBI" id="CHEBI:29105"/>
        <label>1</label>
    </ligand>
</feature>
<dbReference type="PROSITE" id="PS51642">
    <property type="entry name" value="HEMOPEXIN_2"/>
    <property type="match status" value="3"/>
</dbReference>
<dbReference type="PANTHER" id="PTHR10201:SF30">
    <property type="entry name" value="MATRIX METALLOPROTEINASE-9"/>
    <property type="match status" value="1"/>
</dbReference>
<evidence type="ECO:0000256" key="21">
    <source>
        <dbReference type="ARBA" id="ARBA00032382"/>
    </source>
</evidence>
<evidence type="ECO:0000256" key="10">
    <source>
        <dbReference type="ARBA" id="ARBA00022729"/>
    </source>
</evidence>
<dbReference type="GO" id="GO:0042802">
    <property type="term" value="F:identical protein binding"/>
    <property type="evidence" value="ECO:0007669"/>
    <property type="project" value="Ensembl"/>
</dbReference>
<dbReference type="GO" id="GO:0007566">
    <property type="term" value="P:embryo implantation"/>
    <property type="evidence" value="ECO:0007669"/>
    <property type="project" value="Ensembl"/>
</dbReference>
<evidence type="ECO:0000256" key="14">
    <source>
        <dbReference type="ARBA" id="ARBA00022837"/>
    </source>
</evidence>
<keyword evidence="13 25" id="KW-0862">Zinc</keyword>
<dbReference type="PANTHER" id="PTHR10201">
    <property type="entry name" value="MATRIX METALLOPROTEINASE"/>
    <property type="match status" value="1"/>
</dbReference>
<dbReference type="InterPro" id="IPR013806">
    <property type="entry name" value="Kringle-like"/>
</dbReference>
<feature type="binding site" evidence="25">
    <location>
        <position position="212"/>
    </location>
    <ligand>
        <name>Ca(2+)</name>
        <dbReference type="ChEBI" id="CHEBI:29108"/>
        <label>1</label>
    </ligand>
</feature>
<dbReference type="FunFam" id="2.10.10.10:FF:000001">
    <property type="entry name" value="Fibronectin 1a isoform 1"/>
    <property type="match status" value="3"/>
</dbReference>
<dbReference type="SMART" id="SM00235">
    <property type="entry name" value="ZnMc"/>
    <property type="match status" value="1"/>
</dbReference>
<feature type="binding site" evidence="25">
    <location>
        <position position="169"/>
    </location>
    <ligand>
        <name>Ca(2+)</name>
        <dbReference type="ChEBI" id="CHEBI:29108"/>
        <label>2</label>
    </ligand>
</feature>
<evidence type="ECO:0000256" key="23">
    <source>
        <dbReference type="ARBA" id="ARBA00045780"/>
    </source>
</evidence>
<evidence type="ECO:0000256" key="7">
    <source>
        <dbReference type="ARBA" id="ARBA00022530"/>
    </source>
</evidence>
<dbReference type="SMART" id="SM00059">
    <property type="entry name" value="FN2"/>
    <property type="match status" value="3"/>
</dbReference>
<feature type="domain" description="Fibronectin type-II" evidence="31">
    <location>
        <begin position="229"/>
        <end position="277"/>
    </location>
</feature>
<dbReference type="GO" id="GO:0031012">
    <property type="term" value="C:extracellular matrix"/>
    <property type="evidence" value="ECO:0007669"/>
    <property type="project" value="InterPro"/>
</dbReference>
<feature type="binding site" evidence="25">
    <location>
        <position position="186"/>
    </location>
    <ligand>
        <name>Ca(2+)</name>
        <dbReference type="ChEBI" id="CHEBI:29108"/>
        <label>3</label>
    </ligand>
</feature>
<keyword evidence="14 25" id="KW-0106">Calcium</keyword>
<dbReference type="InParanoid" id="A0A6P5IJV8"/>
<organism evidence="32 33">
    <name type="scientific">Phascolarctos cinereus</name>
    <name type="common">Koala</name>
    <dbReference type="NCBI Taxonomy" id="38626"/>
    <lineage>
        <taxon>Eukaryota</taxon>
        <taxon>Metazoa</taxon>
        <taxon>Chordata</taxon>
        <taxon>Craniata</taxon>
        <taxon>Vertebrata</taxon>
        <taxon>Euteleostomi</taxon>
        <taxon>Mammalia</taxon>
        <taxon>Metatheria</taxon>
        <taxon>Diprotodontia</taxon>
        <taxon>Phascolarctidae</taxon>
        <taxon>Phascolarctos</taxon>
    </lineage>
</organism>
<evidence type="ECO:0000313" key="33">
    <source>
        <dbReference type="RefSeq" id="XP_020821408.1"/>
    </source>
</evidence>
<comment type="cofactor">
    <cofactor evidence="25">
        <name>Zn(2+)</name>
        <dbReference type="ChEBI" id="CHEBI:29105"/>
    </cofactor>
    <text evidence="25">Binds 2 Zn(2+) ions per subunit.</text>
</comment>
<comment type="subcellular location">
    <subcellularLocation>
        <location evidence="2">Secreted</location>
        <location evidence="2">Extracellular space</location>
        <location evidence="2">Extracellular matrix</location>
    </subcellularLocation>
</comment>
<comment type="cofactor">
    <cofactor evidence="25">
        <name>Ca(2+)</name>
        <dbReference type="ChEBI" id="CHEBI:29108"/>
    </cofactor>
    <text evidence="25">Can bind about 5 Ca(2+) ions per subunit.</text>
</comment>
<evidence type="ECO:0000259" key="31">
    <source>
        <dbReference type="PROSITE" id="PS51092"/>
    </source>
</evidence>
<evidence type="ECO:0000256" key="18">
    <source>
        <dbReference type="ARBA" id="ARBA00023157"/>
    </source>
</evidence>
<evidence type="ECO:0000256" key="27">
    <source>
        <dbReference type="PROSITE-ProRule" id="PRU00479"/>
    </source>
</evidence>
<dbReference type="PRINTS" id="PR00138">
    <property type="entry name" value="MATRIXIN"/>
</dbReference>
<evidence type="ECO:0000256" key="30">
    <source>
        <dbReference type="SAM" id="SignalP"/>
    </source>
</evidence>
<evidence type="ECO:0000256" key="20">
    <source>
        <dbReference type="ARBA" id="ARBA00030375"/>
    </source>
</evidence>
<feature type="short sequence motif" description="Cysteine switch" evidence="26">
    <location>
        <begin position="101"/>
        <end position="108"/>
    </location>
</feature>
<feature type="repeat" description="Hemopexin" evidence="28">
    <location>
        <begin position="616"/>
        <end position="663"/>
    </location>
</feature>
<dbReference type="GO" id="GO:2000697">
    <property type="term" value="P:negative regulation of epithelial cell differentiation involved in kidney development"/>
    <property type="evidence" value="ECO:0007669"/>
    <property type="project" value="Ensembl"/>
</dbReference>
<feature type="repeat" description="Hemopexin" evidence="28">
    <location>
        <begin position="523"/>
        <end position="569"/>
    </location>
</feature>
<feature type="disulfide bond" evidence="27">
    <location>
        <begin position="350"/>
        <end position="376"/>
    </location>
</feature>
<dbReference type="InterPro" id="IPR036943">
    <property type="entry name" value="FN_type2_sf"/>
</dbReference>
<feature type="binding site" evidence="25">
    <location>
        <position position="187"/>
    </location>
    <ligand>
        <name>Ca(2+)</name>
        <dbReference type="ChEBI" id="CHEBI:29108"/>
        <label>3</label>
    </ligand>
</feature>
<evidence type="ECO:0000256" key="4">
    <source>
        <dbReference type="ARBA" id="ARBA00012395"/>
    </source>
</evidence>
<evidence type="ECO:0000256" key="5">
    <source>
        <dbReference type="ARBA" id="ARBA00013698"/>
    </source>
</evidence>
<feature type="disulfide bond" evidence="27">
    <location>
        <begin position="292"/>
        <end position="318"/>
    </location>
</feature>
<keyword evidence="9 25" id="KW-0479">Metal-binding</keyword>
<keyword evidence="11" id="KW-0677">Repeat</keyword>
<protein>
    <recommendedName>
        <fullName evidence="5">Matrix metalloproteinase-9</fullName>
        <ecNumber evidence="4">3.4.24.35</ecNumber>
    </recommendedName>
    <alternativeName>
        <fullName evidence="20">92 kDa gelatinase</fullName>
    </alternativeName>
    <alternativeName>
        <fullName evidence="21">92 kDa type IV collagenase</fullName>
    </alternativeName>
    <alternativeName>
        <fullName evidence="22">Gelatinase B</fullName>
    </alternativeName>
</protein>
<evidence type="ECO:0000256" key="12">
    <source>
        <dbReference type="ARBA" id="ARBA00022801"/>
    </source>
</evidence>
<dbReference type="GO" id="GO:1904063">
    <property type="term" value="P:negative regulation of cation transmembrane transport"/>
    <property type="evidence" value="ECO:0007669"/>
    <property type="project" value="Ensembl"/>
</dbReference>
<feature type="disulfide bond" evidence="27">
    <location>
        <begin position="364"/>
        <end position="391"/>
    </location>
</feature>
<dbReference type="SUPFAM" id="SSF47090">
    <property type="entry name" value="PGBD-like"/>
    <property type="match status" value="1"/>
</dbReference>
<dbReference type="Pfam" id="PF00045">
    <property type="entry name" value="Hemopexin"/>
    <property type="match status" value="3"/>
</dbReference>
<comment type="function">
    <text evidence="23">Matrix metalloproteinase that plays an essential role in local proteolysis of the extracellular matrix and in leukocyte migration. Could play a role in bone osteoclastic resorption. Cleaves KiSS1 at a Gly-|-Leu bond. Cleaves NINJ1 to generate the Secreted ninjurin-1 form. Cleaves type IV and type V collagen into large C-terminal three quarter fragments and shorter N-terminal one quarter fragments. Degrades fibronectin but not laminin or Pz-peptide.</text>
</comment>
<dbReference type="CDD" id="cd00062">
    <property type="entry name" value="FN2"/>
    <property type="match status" value="3"/>
</dbReference>
<reference evidence="33" key="1">
    <citation type="submission" date="2025-08" db="UniProtKB">
        <authorList>
            <consortium name="RefSeq"/>
        </authorList>
    </citation>
    <scope>IDENTIFICATION</scope>
    <source>
        <tissue evidence="33">Spleen</tissue>
    </source>
</reference>
<feature type="binding site" evidence="25">
    <location>
        <position position="181"/>
    </location>
    <ligand>
        <name>Zn(2+)</name>
        <dbReference type="ChEBI" id="CHEBI:29105"/>
        <label>1</label>
    </ligand>
</feature>
<keyword evidence="17" id="KW-0865">Zymogen</keyword>
<dbReference type="InterPro" id="IPR000585">
    <property type="entry name" value="Hemopexin-like_dom"/>
</dbReference>
<evidence type="ECO:0000256" key="25">
    <source>
        <dbReference type="PIRSR" id="PIRSR621190-2"/>
    </source>
</evidence>
<dbReference type="GO" id="GO:0035987">
    <property type="term" value="P:endodermal cell differentiation"/>
    <property type="evidence" value="ECO:0007669"/>
    <property type="project" value="Ensembl"/>
</dbReference>
<evidence type="ECO:0000313" key="32">
    <source>
        <dbReference type="Proteomes" id="UP000515140"/>
    </source>
</evidence>
<feature type="binding site" evidence="25">
    <location>
        <position position="212"/>
    </location>
    <ligand>
        <name>Ca(2+)</name>
        <dbReference type="ChEBI" id="CHEBI:29108"/>
        <label>3</label>
    </ligand>
</feature>
<keyword evidence="19" id="KW-0325">Glycoprotein</keyword>
<evidence type="ECO:0000256" key="15">
    <source>
        <dbReference type="ARBA" id="ARBA00023049"/>
    </source>
</evidence>
<comment type="similarity">
    <text evidence="3">Belongs to the peptidase M10A family.</text>
</comment>
<dbReference type="InterPro" id="IPR001818">
    <property type="entry name" value="Pept_M10_metallopeptidase"/>
</dbReference>
<keyword evidence="32" id="KW-1185">Reference proteome</keyword>
<feature type="chain" id="PRO_5028369998" description="Matrix metalloproteinase-9" evidence="30">
    <location>
        <begin position="21"/>
        <end position="713"/>
    </location>
</feature>
<dbReference type="Pfam" id="PF00040">
    <property type="entry name" value="fn2"/>
    <property type="match status" value="2"/>
</dbReference>
<proteinExistence type="inferred from homology"/>
<feature type="binding site" evidence="25">
    <location>
        <position position="205"/>
    </location>
    <ligand>
        <name>Ca(2+)</name>
        <dbReference type="ChEBI" id="CHEBI:29108"/>
        <label>2</label>
    </ligand>
</feature>
<evidence type="ECO:0000256" key="19">
    <source>
        <dbReference type="ARBA" id="ARBA00023180"/>
    </source>
</evidence>
<dbReference type="PROSITE" id="PS51092">
    <property type="entry name" value="FN2_2"/>
    <property type="match status" value="3"/>
</dbReference>
<dbReference type="Gene3D" id="2.110.10.10">
    <property type="entry name" value="Hemopexin-like domain"/>
    <property type="match status" value="1"/>
</dbReference>
<dbReference type="InterPro" id="IPR036365">
    <property type="entry name" value="PGBD-like_sf"/>
</dbReference>
<name>A0A6P5IJV8_PHACI</name>
<evidence type="ECO:0000256" key="29">
    <source>
        <dbReference type="SAM" id="MobiDB-lite"/>
    </source>
</evidence>
<evidence type="ECO:0000256" key="9">
    <source>
        <dbReference type="ARBA" id="ARBA00022723"/>
    </source>
</evidence>
<dbReference type="GO" id="GO:0006508">
    <property type="term" value="P:proteolysis"/>
    <property type="evidence" value="ECO:0007669"/>
    <property type="project" value="UniProtKB-KW"/>
</dbReference>
<dbReference type="SUPFAM" id="SSF55486">
    <property type="entry name" value="Metalloproteases ('zincins'), catalytic domain"/>
    <property type="match status" value="1"/>
</dbReference>
<dbReference type="FunFam" id="3.40.390.10:FF:000010">
    <property type="entry name" value="72 kDa type IV collagenase"/>
    <property type="match status" value="1"/>
</dbReference>
<dbReference type="RefSeq" id="XP_020821408.1">
    <property type="nucleotide sequence ID" value="XM_020965749.1"/>
</dbReference>
<dbReference type="GO" id="GO:0006915">
    <property type="term" value="P:apoptotic process"/>
    <property type="evidence" value="ECO:0007669"/>
    <property type="project" value="Ensembl"/>
</dbReference>
<dbReference type="GO" id="GO:0005615">
    <property type="term" value="C:extracellular space"/>
    <property type="evidence" value="ECO:0007669"/>
    <property type="project" value="Ensembl"/>
</dbReference>
<dbReference type="GO" id="GO:1904707">
    <property type="term" value="P:positive regulation of vascular associated smooth muscle cell proliferation"/>
    <property type="evidence" value="ECO:0007669"/>
    <property type="project" value="Ensembl"/>
</dbReference>
<dbReference type="CDD" id="cd04278">
    <property type="entry name" value="ZnMc_MMP"/>
    <property type="match status" value="1"/>
</dbReference>
<dbReference type="GO" id="GO:0030574">
    <property type="term" value="P:collagen catabolic process"/>
    <property type="evidence" value="ECO:0007669"/>
    <property type="project" value="UniProtKB-KW"/>
</dbReference>
<evidence type="ECO:0000256" key="24">
    <source>
        <dbReference type="ARBA" id="ARBA00062173"/>
    </source>
</evidence>
<evidence type="ECO:0000256" key="11">
    <source>
        <dbReference type="ARBA" id="ARBA00022737"/>
    </source>
</evidence>
<dbReference type="CTD" id="4318"/>
<evidence type="ECO:0000256" key="1">
    <source>
        <dbReference type="ARBA" id="ARBA00001425"/>
    </source>
</evidence>
<evidence type="ECO:0000256" key="3">
    <source>
        <dbReference type="ARBA" id="ARBA00010370"/>
    </source>
</evidence>
<dbReference type="GO" id="GO:0090200">
    <property type="term" value="P:positive regulation of release of cytochrome c from mitochondria"/>
    <property type="evidence" value="ECO:0007669"/>
    <property type="project" value="Ensembl"/>
</dbReference>
<dbReference type="SUPFAM" id="SSF57440">
    <property type="entry name" value="Kringle-like"/>
    <property type="match status" value="3"/>
</dbReference>
<dbReference type="GO" id="GO:0045742">
    <property type="term" value="P:positive regulation of epidermal growth factor receptor signaling pathway"/>
    <property type="evidence" value="ECO:0007669"/>
    <property type="project" value="Ensembl"/>
</dbReference>
<dbReference type="PROSITE" id="PS00024">
    <property type="entry name" value="HEMOPEXIN"/>
    <property type="match status" value="1"/>
</dbReference>
<keyword evidence="8" id="KW-0645">Protease</keyword>
<dbReference type="GO" id="GO:0004222">
    <property type="term" value="F:metalloendopeptidase activity"/>
    <property type="evidence" value="ECO:0007669"/>
    <property type="project" value="UniProtKB-EC"/>
</dbReference>
<dbReference type="GO" id="GO:0043065">
    <property type="term" value="P:positive regulation of apoptotic process"/>
    <property type="evidence" value="ECO:0007669"/>
    <property type="project" value="Ensembl"/>
</dbReference>
<dbReference type="InterPro" id="IPR018486">
    <property type="entry name" value="Hemopexin_CS"/>
</dbReference>
<keyword evidence="12" id="KW-0378">Hydrolase</keyword>
<dbReference type="KEGG" id="pcw:110193756"/>
<dbReference type="GO" id="GO:0001501">
    <property type="term" value="P:skeletal system development"/>
    <property type="evidence" value="ECO:0007669"/>
    <property type="project" value="Ensembl"/>
</dbReference>
<dbReference type="InterPro" id="IPR006026">
    <property type="entry name" value="Peptidase_Metallo"/>
</dbReference>
<feature type="disulfide bond" evidence="27">
    <location>
        <begin position="306"/>
        <end position="333"/>
    </location>
</feature>
<keyword evidence="18 27" id="KW-1015">Disulfide bond</keyword>
<feature type="disulfide bond" evidence="27">
    <location>
        <begin position="248"/>
        <end position="275"/>
    </location>
</feature>
<feature type="binding site" evidence="25">
    <location>
        <position position="135"/>
    </location>
    <ligand>
        <name>Ca(2+)</name>
        <dbReference type="ChEBI" id="CHEBI:29108"/>
        <label>1</label>
    </ligand>
</feature>
<dbReference type="OMA" id="REKAYFC"/>
<feature type="domain" description="Fibronectin type-II" evidence="31">
    <location>
        <begin position="345"/>
        <end position="393"/>
    </location>
</feature>
<feature type="binding site" evidence="25">
    <location>
        <position position="179"/>
    </location>
    <ligand>
        <name>Zn(2+)</name>
        <dbReference type="ChEBI" id="CHEBI:29105"/>
        <label>1</label>
    </ligand>
</feature>
<dbReference type="SMART" id="SM00120">
    <property type="entry name" value="HX"/>
    <property type="match status" value="4"/>
</dbReference>
<feature type="binding site" evidence="25">
    <location>
        <position position="207"/>
    </location>
    <ligand>
        <name>Zn(2+)</name>
        <dbReference type="ChEBI" id="CHEBI:29105"/>
        <label>1</label>
    </ligand>
</feature>